<gene>
    <name evidence="2" type="ORF">ACFQGD_27870</name>
</gene>
<evidence type="ECO:0000313" key="3">
    <source>
        <dbReference type="Proteomes" id="UP001596337"/>
    </source>
</evidence>
<organism evidence="2 3">
    <name type="scientific">Haloechinothrix salitolerans</name>
    <dbReference type="NCBI Taxonomy" id="926830"/>
    <lineage>
        <taxon>Bacteria</taxon>
        <taxon>Bacillati</taxon>
        <taxon>Actinomycetota</taxon>
        <taxon>Actinomycetes</taxon>
        <taxon>Pseudonocardiales</taxon>
        <taxon>Pseudonocardiaceae</taxon>
        <taxon>Haloechinothrix</taxon>
    </lineage>
</organism>
<reference evidence="3" key="1">
    <citation type="journal article" date="2019" name="Int. J. Syst. Evol. Microbiol.">
        <title>The Global Catalogue of Microorganisms (GCM) 10K type strain sequencing project: providing services to taxonomists for standard genome sequencing and annotation.</title>
        <authorList>
            <consortium name="The Broad Institute Genomics Platform"/>
            <consortium name="The Broad Institute Genome Sequencing Center for Infectious Disease"/>
            <person name="Wu L."/>
            <person name="Ma J."/>
        </authorList>
    </citation>
    <scope>NUCLEOTIDE SEQUENCE [LARGE SCALE GENOMIC DNA]</scope>
    <source>
        <strain evidence="3">KCTC 32255</strain>
    </source>
</reference>
<dbReference type="Pfam" id="PF12728">
    <property type="entry name" value="HTH_17"/>
    <property type="match status" value="1"/>
</dbReference>
<feature type="domain" description="Helix-turn-helix" evidence="1">
    <location>
        <begin position="18"/>
        <end position="54"/>
    </location>
</feature>
<dbReference type="InterPro" id="IPR041657">
    <property type="entry name" value="HTH_17"/>
</dbReference>
<proteinExistence type="predicted"/>
<evidence type="ECO:0000259" key="1">
    <source>
        <dbReference type="Pfam" id="PF12728"/>
    </source>
</evidence>
<comment type="caution">
    <text evidence="2">The sequence shown here is derived from an EMBL/GenBank/DDBJ whole genome shotgun (WGS) entry which is preliminary data.</text>
</comment>
<sequence>MTPHHQKQERLDELPPLISVERAARFLGIGRASAYRYAAAGDLPTRRLGGRVYVVTARLRDIVEGPEDVAA</sequence>
<dbReference type="Proteomes" id="UP001596337">
    <property type="component" value="Unassembled WGS sequence"/>
</dbReference>
<accession>A0ABW2C8V6</accession>
<dbReference type="EMBL" id="JBHSXX010000001">
    <property type="protein sequence ID" value="MFC6870950.1"/>
    <property type="molecule type" value="Genomic_DNA"/>
</dbReference>
<evidence type="ECO:0000313" key="2">
    <source>
        <dbReference type="EMBL" id="MFC6870950.1"/>
    </source>
</evidence>
<name>A0ABW2C8V6_9PSEU</name>
<dbReference type="RefSeq" id="WP_345401506.1">
    <property type="nucleotide sequence ID" value="NZ_BAABLA010000106.1"/>
</dbReference>
<keyword evidence="3" id="KW-1185">Reference proteome</keyword>
<protein>
    <submittedName>
        <fullName evidence="2">Helix-turn-helix domain-containing protein</fullName>
    </submittedName>
</protein>